<keyword evidence="3" id="KW-0808">Transferase</keyword>
<comment type="pathway">
    <text evidence="1">Protein modification; protein lipoylation via endogenous pathway; protein N(6)-(lipoyl)lysine from octanoyl-[acyl-carrier-protein]: step 1/2.</text>
</comment>
<feature type="region of interest" description="Disordered" evidence="6">
    <location>
        <begin position="183"/>
        <end position="205"/>
    </location>
</feature>
<evidence type="ECO:0000256" key="1">
    <source>
        <dbReference type="ARBA" id="ARBA00004821"/>
    </source>
</evidence>
<evidence type="ECO:0000256" key="3">
    <source>
        <dbReference type="ARBA" id="ARBA00022679"/>
    </source>
</evidence>
<evidence type="ECO:0000256" key="6">
    <source>
        <dbReference type="SAM" id="MobiDB-lite"/>
    </source>
</evidence>
<dbReference type="InterPro" id="IPR004143">
    <property type="entry name" value="BPL_LPL_catalytic"/>
</dbReference>
<dbReference type="Pfam" id="PF21948">
    <property type="entry name" value="LplA-B_cat"/>
    <property type="match status" value="1"/>
</dbReference>
<protein>
    <recommendedName>
        <fullName evidence="2">lipoyl(octanoyl) transferase</fullName>
        <ecNumber evidence="2">2.3.1.181</ecNumber>
    </recommendedName>
</protein>
<dbReference type="InterPro" id="IPR000544">
    <property type="entry name" value="Octanoyltransferase"/>
</dbReference>
<dbReference type="EC" id="2.3.1.181" evidence="2"/>
<dbReference type="GO" id="GO:0033819">
    <property type="term" value="F:lipoyl(octanoyl) transferase activity"/>
    <property type="evidence" value="ECO:0007669"/>
    <property type="project" value="UniProtKB-EC"/>
</dbReference>
<dbReference type="FunCoup" id="E8QX98">
    <property type="interactions" value="306"/>
</dbReference>
<dbReference type="PANTHER" id="PTHR10993:SF7">
    <property type="entry name" value="LIPOYLTRANSFERASE 2, MITOCHONDRIAL-RELATED"/>
    <property type="match status" value="1"/>
</dbReference>
<dbReference type="UniPathway" id="UPA00538">
    <property type="reaction ID" value="UER00592"/>
</dbReference>
<dbReference type="RefSeq" id="WP_013564227.1">
    <property type="nucleotide sequence ID" value="NC_014962.1"/>
</dbReference>
<evidence type="ECO:0000256" key="4">
    <source>
        <dbReference type="ARBA" id="ARBA00023315"/>
    </source>
</evidence>
<evidence type="ECO:0000259" key="7">
    <source>
        <dbReference type="PROSITE" id="PS51733"/>
    </source>
</evidence>
<dbReference type="InterPro" id="IPR045864">
    <property type="entry name" value="aa-tRNA-synth_II/BPL/LPL"/>
</dbReference>
<dbReference type="Gene3D" id="3.30.930.10">
    <property type="entry name" value="Bira Bifunctional Protein, Domain 2"/>
    <property type="match status" value="1"/>
</dbReference>
<dbReference type="PANTHER" id="PTHR10993">
    <property type="entry name" value="OCTANOYLTRANSFERASE"/>
    <property type="match status" value="1"/>
</dbReference>
<dbReference type="InParanoid" id="E8QX98"/>
<keyword evidence="4" id="KW-0012">Acyltransferase</keyword>
<evidence type="ECO:0000313" key="8">
    <source>
        <dbReference type="EMBL" id="ADV61939.1"/>
    </source>
</evidence>
<keyword evidence="8" id="KW-0436">Ligase</keyword>
<dbReference type="AlphaFoldDB" id="E8QX98"/>
<dbReference type="SUPFAM" id="SSF55681">
    <property type="entry name" value="Class II aaRS and biotin synthetases"/>
    <property type="match status" value="1"/>
</dbReference>
<dbReference type="HOGENOM" id="CLU_035168_1_1_0"/>
<dbReference type="eggNOG" id="COG0321">
    <property type="taxonomic scope" value="Bacteria"/>
</dbReference>
<accession>E8QX98</accession>
<dbReference type="GO" id="GO:0009249">
    <property type="term" value="P:protein lipoylation"/>
    <property type="evidence" value="ECO:0007669"/>
    <property type="project" value="InterPro"/>
</dbReference>
<dbReference type="STRING" id="575540.Isop_1354"/>
<evidence type="ECO:0000313" key="9">
    <source>
        <dbReference type="Proteomes" id="UP000008631"/>
    </source>
</evidence>
<comment type="function">
    <text evidence="5">Catalyzes the transfer of endogenously produced octanoic acid from octanoyl-acyl-carrier-protein onto the lipoyl domains of lipoate-dependent enzymes. Lipoyl-ACP can also act as a substrate although octanoyl-ACP is likely to be the physiological substrate.</text>
</comment>
<dbReference type="PROSITE" id="PS51733">
    <property type="entry name" value="BPL_LPL_CATALYTIC"/>
    <property type="match status" value="1"/>
</dbReference>
<evidence type="ECO:0000256" key="5">
    <source>
        <dbReference type="ARBA" id="ARBA00024732"/>
    </source>
</evidence>
<sequence length="249" mass="27176">MARGTFRPTGSLRVYLLGTLPQEAASRLQRRLIYDMGESDGVALVVCEHPTVATVGRLGSRRHLVPDDVELSRLGIRVVWVNRGGGVILHGPGQLVGYVIGRLDAVGLNLQGWLDALHDAVVATLSEFDLPARLRDDAPGIFLDHARVATVAVGVSRGVAHHGLTINLGNDLGLIHAVLNEPGPRNRPLRQTSMESRRGRPTPSPAVREALARHLESRLGLTRRQVFTTHSFLGREVRLYESRGFSQPV</sequence>
<dbReference type="GO" id="GO:0016874">
    <property type="term" value="F:ligase activity"/>
    <property type="evidence" value="ECO:0007669"/>
    <property type="project" value="UniProtKB-KW"/>
</dbReference>
<reference evidence="8 9" key="2">
    <citation type="journal article" date="2011" name="Stand. Genomic Sci.">
        <title>Complete genome sequence of Isosphaera pallida type strain (IS1B).</title>
        <authorList>
            <consortium name="US DOE Joint Genome Institute (JGI-PGF)"/>
            <person name="Goker M."/>
            <person name="Cleland D."/>
            <person name="Saunders E."/>
            <person name="Lapidus A."/>
            <person name="Nolan M."/>
            <person name="Lucas S."/>
            <person name="Hammon N."/>
            <person name="Deshpande S."/>
            <person name="Cheng J.F."/>
            <person name="Tapia R."/>
            <person name="Han C."/>
            <person name="Goodwin L."/>
            <person name="Pitluck S."/>
            <person name="Liolios K."/>
            <person name="Pagani I."/>
            <person name="Ivanova N."/>
            <person name="Mavromatis K."/>
            <person name="Pati A."/>
            <person name="Chen A."/>
            <person name="Palaniappan K."/>
            <person name="Land M."/>
            <person name="Hauser L."/>
            <person name="Chang Y.J."/>
            <person name="Jeffries C.D."/>
            <person name="Detter J.C."/>
            <person name="Beck B."/>
            <person name="Woyke T."/>
            <person name="Bristow J."/>
            <person name="Eisen J.A."/>
            <person name="Markowitz V."/>
            <person name="Hugenholtz P."/>
            <person name="Kyrpides N.C."/>
            <person name="Klenk H.P."/>
        </authorList>
    </citation>
    <scope>NUCLEOTIDE SEQUENCE [LARGE SCALE GENOMIC DNA]</scope>
    <source>
        <strain evidence="9">ATCC 43644 / DSM 9630 / IS1B</strain>
    </source>
</reference>
<name>E8QX98_ISOPI</name>
<dbReference type="EMBL" id="CP002353">
    <property type="protein sequence ID" value="ADV61939.1"/>
    <property type="molecule type" value="Genomic_DNA"/>
</dbReference>
<proteinExistence type="predicted"/>
<evidence type="ECO:0000256" key="2">
    <source>
        <dbReference type="ARBA" id="ARBA00012334"/>
    </source>
</evidence>
<keyword evidence="9" id="KW-1185">Reference proteome</keyword>
<organism evidence="8 9">
    <name type="scientific">Isosphaera pallida (strain ATCC 43644 / DSM 9630 / IS1B)</name>
    <dbReference type="NCBI Taxonomy" id="575540"/>
    <lineage>
        <taxon>Bacteria</taxon>
        <taxon>Pseudomonadati</taxon>
        <taxon>Planctomycetota</taxon>
        <taxon>Planctomycetia</taxon>
        <taxon>Isosphaerales</taxon>
        <taxon>Isosphaeraceae</taxon>
        <taxon>Isosphaera</taxon>
    </lineage>
</organism>
<reference key="1">
    <citation type="submission" date="2010-11" db="EMBL/GenBank/DDBJ databases">
        <title>The complete sequence of chromosome of Isophaera pallida ATCC 43644.</title>
        <authorList>
            <consortium name="US DOE Joint Genome Institute (JGI-PGF)"/>
            <person name="Lucas S."/>
            <person name="Copeland A."/>
            <person name="Lapidus A."/>
            <person name="Bruce D."/>
            <person name="Goodwin L."/>
            <person name="Pitluck S."/>
            <person name="Kyrpides N."/>
            <person name="Mavromatis K."/>
            <person name="Pagani I."/>
            <person name="Ivanova N."/>
            <person name="Saunders E."/>
            <person name="Brettin T."/>
            <person name="Detter J.C."/>
            <person name="Han C."/>
            <person name="Tapia R."/>
            <person name="Land M."/>
            <person name="Hauser L."/>
            <person name="Markowitz V."/>
            <person name="Cheng J.-F."/>
            <person name="Hugenholtz P."/>
            <person name="Woyke T."/>
            <person name="Wu D."/>
            <person name="Eisen J.A."/>
        </authorList>
    </citation>
    <scope>NUCLEOTIDE SEQUENCE</scope>
    <source>
        <strain>ATCC 43644</strain>
    </source>
</reference>
<dbReference type="OrthoDB" id="9787061at2"/>
<dbReference type="Proteomes" id="UP000008631">
    <property type="component" value="Chromosome"/>
</dbReference>
<dbReference type="KEGG" id="ipa:Isop_1354"/>
<feature type="domain" description="BPL/LPL catalytic" evidence="7">
    <location>
        <begin position="38"/>
        <end position="223"/>
    </location>
</feature>
<dbReference type="NCBIfam" id="TIGR00214">
    <property type="entry name" value="lipB"/>
    <property type="match status" value="1"/>
</dbReference>
<gene>
    <name evidence="8" type="ordered locus">Isop_1354</name>
</gene>